<dbReference type="RefSeq" id="WP_167166865.1">
    <property type="nucleotide sequence ID" value="NZ_BAAAOO010000010.1"/>
</dbReference>
<organism evidence="1 2">
    <name type="scientific">Brooklawnia cerclae</name>
    <dbReference type="NCBI Taxonomy" id="349934"/>
    <lineage>
        <taxon>Bacteria</taxon>
        <taxon>Bacillati</taxon>
        <taxon>Actinomycetota</taxon>
        <taxon>Actinomycetes</taxon>
        <taxon>Propionibacteriales</taxon>
        <taxon>Propionibacteriaceae</taxon>
        <taxon>Brooklawnia</taxon>
    </lineage>
</organism>
<protein>
    <submittedName>
        <fullName evidence="1">Uncharacterized protein</fullName>
    </submittedName>
</protein>
<sequence length="208" mass="22932">MSEAQPMAITAFLTSAVVGLERGVILDGPLSYTWAALAAASGRPLPPIRDDFVAPIPMPFRRWEMGGTWGWCCSKGTEHILKWTAVEVRRKPATDAMAIFTDLAKHHAGLGPTKARNTTLSARIATTIRWDALVTDQAELHRLLAATTNISARHRNGFGQVVKWLVEPSHDTDGWRRRPLPAPGGEMLPVRPPYWHRTTWAPCESPAA</sequence>
<dbReference type="Proteomes" id="UP000749311">
    <property type="component" value="Unassembled WGS sequence"/>
</dbReference>
<keyword evidence="2" id="KW-1185">Reference proteome</keyword>
<dbReference type="EMBL" id="JAAMOZ010000001">
    <property type="protein sequence ID" value="NIH57291.1"/>
    <property type="molecule type" value="Genomic_DNA"/>
</dbReference>
<reference evidence="1 2" key="1">
    <citation type="submission" date="2020-02" db="EMBL/GenBank/DDBJ databases">
        <title>Sequencing the genomes of 1000 actinobacteria strains.</title>
        <authorList>
            <person name="Klenk H.-P."/>
        </authorList>
    </citation>
    <scope>NUCLEOTIDE SEQUENCE [LARGE SCALE GENOMIC DNA]</scope>
    <source>
        <strain evidence="1 2">DSM 19609</strain>
    </source>
</reference>
<comment type="caution">
    <text evidence="1">The sequence shown here is derived from an EMBL/GenBank/DDBJ whole genome shotgun (WGS) entry which is preliminary data.</text>
</comment>
<gene>
    <name evidence="1" type="ORF">FB473_001936</name>
</gene>
<evidence type="ECO:0000313" key="2">
    <source>
        <dbReference type="Proteomes" id="UP000749311"/>
    </source>
</evidence>
<accession>A0ABX0SKP5</accession>
<name>A0ABX0SKP5_9ACTN</name>
<evidence type="ECO:0000313" key="1">
    <source>
        <dbReference type="EMBL" id="NIH57291.1"/>
    </source>
</evidence>
<proteinExistence type="predicted"/>